<reference evidence="1" key="1">
    <citation type="submission" date="2022-06" db="EMBL/GenBank/DDBJ databases">
        <title>Genome sequencing of Brevibacillus sp. BB3-R1.</title>
        <authorList>
            <person name="Heo J."/>
            <person name="Lee D."/>
            <person name="Won M."/>
            <person name="Han B.-H."/>
            <person name="Hong S.-B."/>
            <person name="Kwon S.-W."/>
        </authorList>
    </citation>
    <scope>NUCLEOTIDE SEQUENCE</scope>
    <source>
        <strain evidence="1">BB3-R1</strain>
    </source>
</reference>
<dbReference type="EMBL" id="CP098755">
    <property type="protein sequence ID" value="USG68547.1"/>
    <property type="molecule type" value="Genomic_DNA"/>
</dbReference>
<keyword evidence="2" id="KW-1185">Reference proteome</keyword>
<proteinExistence type="predicted"/>
<evidence type="ECO:0000313" key="2">
    <source>
        <dbReference type="Proteomes" id="UP001056500"/>
    </source>
</evidence>
<dbReference type="Proteomes" id="UP001056500">
    <property type="component" value="Chromosome"/>
</dbReference>
<dbReference type="RefSeq" id="WP_251876421.1">
    <property type="nucleotide sequence ID" value="NZ_CP098755.1"/>
</dbReference>
<sequence>MKPPNQPHKQAVPEEGIGVLPFTAVDKPTQAFRNLFGAGCHNIVFVALAGAFPDFPNKLMLSLTGQIPWAAHMPIQAILSNPMFL</sequence>
<name>A0ABY4WN22_9BACL</name>
<organism evidence="1 2">
    <name type="scientific">Brevibacillus ruminantium</name>
    <dbReference type="NCBI Taxonomy" id="2950604"/>
    <lineage>
        <taxon>Bacteria</taxon>
        <taxon>Bacillati</taxon>
        <taxon>Bacillota</taxon>
        <taxon>Bacilli</taxon>
        <taxon>Bacillales</taxon>
        <taxon>Paenibacillaceae</taxon>
        <taxon>Brevibacillus</taxon>
    </lineage>
</organism>
<accession>A0ABY4WN22</accession>
<gene>
    <name evidence="1" type="ORF">NDK47_11755</name>
</gene>
<protein>
    <submittedName>
        <fullName evidence="1">Uncharacterized protein</fullName>
    </submittedName>
</protein>
<evidence type="ECO:0000313" key="1">
    <source>
        <dbReference type="EMBL" id="USG68547.1"/>
    </source>
</evidence>